<dbReference type="KEGG" id="trr:M419DRAFT_72339"/>
<proteinExistence type="predicted"/>
<feature type="compositionally biased region" description="Polar residues" evidence="1">
    <location>
        <begin position="436"/>
        <end position="452"/>
    </location>
</feature>
<feature type="compositionally biased region" description="Polar residues" evidence="1">
    <location>
        <begin position="318"/>
        <end position="343"/>
    </location>
</feature>
<gene>
    <name evidence="2" type="ORF">M419DRAFT_72339</name>
</gene>
<feature type="compositionally biased region" description="Polar residues" evidence="1">
    <location>
        <begin position="409"/>
        <end position="425"/>
    </location>
</feature>
<evidence type="ECO:0000313" key="2">
    <source>
        <dbReference type="EMBL" id="ETS04558.1"/>
    </source>
</evidence>
<evidence type="ECO:0000313" key="3">
    <source>
        <dbReference type="Proteomes" id="UP000024376"/>
    </source>
</evidence>
<dbReference type="EMBL" id="KI911141">
    <property type="protein sequence ID" value="ETS04558.1"/>
    <property type="molecule type" value="Genomic_DNA"/>
</dbReference>
<sequence length="534" mass="58750">MPPAPTPLSGCPLHRLEIRHGSTCTVYDAIQLESSLTATLEARRSTTENTNQSNLMLQSHLGLRRVLSIQLADLLPSSGDTREIVTVSRSSQEMCIRIHQSQQTVLFTFKESRDFNVAIYTLKKIGLRVTDSVPPSSHTAPASLMRSQSCSVTSSNDLGPRLSSFTPLQSHENSQTSSPFSFTALLNSDVPLSQIQTTGAQDEPVQPPSPDSSQQPVQNVVATTYVGNSYQSYLSQHSNMYQPRVSSPLRHAVEVDSRDLSPTSTISPMPQHQPNDIAHPAVAGYLLTHRSTSAPSTALQSWQQPRYMRTDGCDTPYYQDSPSESQESTVTPAESDSQSTEGTDVSLPLQTVDDFRKLMPQPRDLPFMRESKTKTTKLKNSKKRANAEPEPSSPKRKSSCPAGFDNEHISNNVTDSCMQENVTSAKSDKTDASGASVKSQPISSQTKTSQVEAPSPDSLSLGIYELPPMLIVDNSLLKEINKVTSKLLDQYLEDVNRGCDGGACARFYMSQIDTVRRDFWLKHLTNGNIFRRHG</sequence>
<feature type="region of interest" description="Disordered" evidence="1">
    <location>
        <begin position="198"/>
        <end position="217"/>
    </location>
</feature>
<reference evidence="3" key="1">
    <citation type="journal article" date="2013" name="Ind. Biotechnol.">
        <title>Comparative genomics analysis of Trichoderma reesei strains.</title>
        <authorList>
            <person name="Koike H."/>
            <person name="Aerts A."/>
            <person name="LaButti K."/>
            <person name="Grigoriev I.V."/>
            <person name="Baker S.E."/>
        </authorList>
    </citation>
    <scope>NUCLEOTIDE SEQUENCE [LARGE SCALE GENOMIC DNA]</scope>
    <source>
        <strain evidence="3">ATCC 56765 / BCRC 32924 / NRRL 11460 / Rut C-30</strain>
    </source>
</reference>
<accession>A0A024SH11</accession>
<feature type="compositionally biased region" description="Polar residues" evidence="1">
    <location>
        <begin position="295"/>
        <end position="304"/>
    </location>
</feature>
<dbReference type="OrthoDB" id="5142910at2759"/>
<dbReference type="HOGENOM" id="CLU_510169_0_0_1"/>
<name>A0A024SH11_HYPJR</name>
<protein>
    <submittedName>
        <fullName evidence="2">Uncharacterized protein</fullName>
    </submittedName>
</protein>
<feature type="region of interest" description="Disordered" evidence="1">
    <location>
        <begin position="130"/>
        <end position="156"/>
    </location>
</feature>
<feature type="compositionally biased region" description="Polar residues" evidence="1">
    <location>
        <begin position="133"/>
        <end position="156"/>
    </location>
</feature>
<evidence type="ECO:0000256" key="1">
    <source>
        <dbReference type="SAM" id="MobiDB-lite"/>
    </source>
</evidence>
<organism evidence="2 3">
    <name type="scientific">Hypocrea jecorina (strain ATCC 56765 / BCRC 32924 / NRRL 11460 / Rut C-30)</name>
    <name type="common">Trichoderma reesei</name>
    <dbReference type="NCBI Taxonomy" id="1344414"/>
    <lineage>
        <taxon>Eukaryota</taxon>
        <taxon>Fungi</taxon>
        <taxon>Dikarya</taxon>
        <taxon>Ascomycota</taxon>
        <taxon>Pezizomycotina</taxon>
        <taxon>Sordariomycetes</taxon>
        <taxon>Hypocreomycetidae</taxon>
        <taxon>Hypocreales</taxon>
        <taxon>Hypocreaceae</taxon>
        <taxon>Trichoderma</taxon>
    </lineage>
</organism>
<dbReference type="AlphaFoldDB" id="A0A024SH11"/>
<feature type="region of interest" description="Disordered" evidence="1">
    <location>
        <begin position="295"/>
        <end position="457"/>
    </location>
</feature>
<feature type="compositionally biased region" description="Basic residues" evidence="1">
    <location>
        <begin position="374"/>
        <end position="384"/>
    </location>
</feature>
<dbReference type="Proteomes" id="UP000024376">
    <property type="component" value="Unassembled WGS sequence"/>
</dbReference>